<dbReference type="Proteomes" id="UP001157133">
    <property type="component" value="Unassembled WGS sequence"/>
</dbReference>
<name>A0ABQ6H5T0_9GAMM</name>
<dbReference type="SUPFAM" id="SSF111369">
    <property type="entry name" value="HlyD-like secretion proteins"/>
    <property type="match status" value="1"/>
</dbReference>
<dbReference type="PANTHER" id="PTHR30469:SF11">
    <property type="entry name" value="BLL4320 PROTEIN"/>
    <property type="match status" value="1"/>
</dbReference>
<reference evidence="3 4" key="1">
    <citation type="submission" date="2023-03" db="EMBL/GenBank/DDBJ databases">
        <title>Draft genome sequence of Thalassotalea eurytherma JCM 18482T.</title>
        <authorList>
            <person name="Sawabe T."/>
        </authorList>
    </citation>
    <scope>NUCLEOTIDE SEQUENCE [LARGE SCALE GENOMIC DNA]</scope>
    <source>
        <strain evidence="3 4">JCM 18482</strain>
    </source>
</reference>
<proteinExistence type="inferred from homology"/>
<dbReference type="PROSITE" id="PS51257">
    <property type="entry name" value="PROKAR_LIPOPROTEIN"/>
    <property type="match status" value="1"/>
</dbReference>
<sequence length="364" mass="39973">MLKRSLIFISFLVITGCSKPSPEQPSKQTYAKADLVTLEPASSYQIPRAYIGRISTNQFTPLSFEYNGTLDSLLVDNGDHVKKGDTLALLNTQLTKIKLAELNAQLAQNSAQVVLNKSNLKRINKLKEDNYASAQTYDELVAEQAILEANKQQLSANINALAYQLNRSQLIAPFDGVISNRQLAQGANVRAGAPVLQIIKQNDQEVKVGISSELASTLKPGQPVDVQISNQLHQGTILRIGKQINASNRTVNLRVALSSNVNAYNDQIAKVIINQTISKPGYWVPMSALTDGVRGQWNLLIATPKSQQYQLELVAVKVEFTTQTRAFITGFDSDSTLYVAQGVHKFVPNQVVEKHTSLLAENQS</sequence>
<evidence type="ECO:0000256" key="1">
    <source>
        <dbReference type="ARBA" id="ARBA00009477"/>
    </source>
</evidence>
<evidence type="ECO:0000313" key="4">
    <source>
        <dbReference type="Proteomes" id="UP001157133"/>
    </source>
</evidence>
<dbReference type="InterPro" id="IPR058647">
    <property type="entry name" value="BSH_CzcB-like"/>
</dbReference>
<feature type="domain" description="CzcB-like barrel-sandwich hybrid" evidence="2">
    <location>
        <begin position="67"/>
        <end position="198"/>
    </location>
</feature>
<dbReference type="InterPro" id="IPR006143">
    <property type="entry name" value="RND_pump_MFP"/>
</dbReference>
<organism evidence="3 4">
    <name type="scientific">Thalassotalea eurytherma</name>
    <dbReference type="NCBI Taxonomy" id="1144278"/>
    <lineage>
        <taxon>Bacteria</taxon>
        <taxon>Pseudomonadati</taxon>
        <taxon>Pseudomonadota</taxon>
        <taxon>Gammaproteobacteria</taxon>
        <taxon>Alteromonadales</taxon>
        <taxon>Colwelliaceae</taxon>
        <taxon>Thalassotalea</taxon>
    </lineage>
</organism>
<gene>
    <name evidence="3" type="ORF">theurythT_27460</name>
</gene>
<dbReference type="Gene3D" id="2.40.30.170">
    <property type="match status" value="1"/>
</dbReference>
<evidence type="ECO:0000259" key="2">
    <source>
        <dbReference type="Pfam" id="PF25973"/>
    </source>
</evidence>
<dbReference type="Gene3D" id="2.40.50.100">
    <property type="match status" value="1"/>
</dbReference>
<keyword evidence="4" id="KW-1185">Reference proteome</keyword>
<dbReference type="NCBIfam" id="TIGR01730">
    <property type="entry name" value="RND_mfp"/>
    <property type="match status" value="1"/>
</dbReference>
<dbReference type="Pfam" id="PF25973">
    <property type="entry name" value="BSH_CzcB"/>
    <property type="match status" value="1"/>
</dbReference>
<comment type="caution">
    <text evidence="3">The sequence shown here is derived from an EMBL/GenBank/DDBJ whole genome shotgun (WGS) entry which is preliminary data.</text>
</comment>
<dbReference type="PANTHER" id="PTHR30469">
    <property type="entry name" value="MULTIDRUG RESISTANCE PROTEIN MDTA"/>
    <property type="match status" value="1"/>
</dbReference>
<comment type="similarity">
    <text evidence="1">Belongs to the membrane fusion protein (MFP) (TC 8.A.1) family.</text>
</comment>
<evidence type="ECO:0000313" key="3">
    <source>
        <dbReference type="EMBL" id="GLX83294.1"/>
    </source>
</evidence>
<dbReference type="Gene3D" id="1.10.287.470">
    <property type="entry name" value="Helix hairpin bin"/>
    <property type="match status" value="1"/>
</dbReference>
<dbReference type="EMBL" id="BSSU01000014">
    <property type="protein sequence ID" value="GLX83294.1"/>
    <property type="molecule type" value="Genomic_DNA"/>
</dbReference>
<dbReference type="RefSeq" id="WP_284208710.1">
    <property type="nucleotide sequence ID" value="NZ_BSSU01000014.1"/>
</dbReference>
<protein>
    <submittedName>
        <fullName evidence="3">RND transporter MFP subunit</fullName>
    </submittedName>
</protein>
<accession>A0ABQ6H5T0</accession>